<name>A0A5B7DKX1_PORTR</name>
<proteinExistence type="predicted"/>
<protein>
    <submittedName>
        <fullName evidence="1">Uncharacterized protein</fullName>
    </submittedName>
</protein>
<dbReference type="EMBL" id="VSRR010001016">
    <property type="protein sequence ID" value="MPC21783.1"/>
    <property type="molecule type" value="Genomic_DNA"/>
</dbReference>
<organism evidence="1 2">
    <name type="scientific">Portunus trituberculatus</name>
    <name type="common">Swimming crab</name>
    <name type="synonym">Neptunus trituberculatus</name>
    <dbReference type="NCBI Taxonomy" id="210409"/>
    <lineage>
        <taxon>Eukaryota</taxon>
        <taxon>Metazoa</taxon>
        <taxon>Ecdysozoa</taxon>
        <taxon>Arthropoda</taxon>
        <taxon>Crustacea</taxon>
        <taxon>Multicrustacea</taxon>
        <taxon>Malacostraca</taxon>
        <taxon>Eumalacostraca</taxon>
        <taxon>Eucarida</taxon>
        <taxon>Decapoda</taxon>
        <taxon>Pleocyemata</taxon>
        <taxon>Brachyura</taxon>
        <taxon>Eubrachyura</taxon>
        <taxon>Portunoidea</taxon>
        <taxon>Portunidae</taxon>
        <taxon>Portuninae</taxon>
        <taxon>Portunus</taxon>
    </lineage>
</organism>
<sequence>MHESFRTVFTEKEEFEEPNRTLHCTGMQDIIVHKQEIGRLENLDVRKAMGPEDATVMAQQNIGANTFSSASFKSSALFLTLKGI</sequence>
<evidence type="ECO:0000313" key="1">
    <source>
        <dbReference type="EMBL" id="MPC21783.1"/>
    </source>
</evidence>
<evidence type="ECO:0000313" key="2">
    <source>
        <dbReference type="Proteomes" id="UP000324222"/>
    </source>
</evidence>
<comment type="caution">
    <text evidence="1">The sequence shown here is derived from an EMBL/GenBank/DDBJ whole genome shotgun (WGS) entry which is preliminary data.</text>
</comment>
<accession>A0A5B7DKX1</accession>
<gene>
    <name evidence="1" type="ORF">E2C01_014778</name>
</gene>
<reference evidence="1 2" key="1">
    <citation type="submission" date="2019-05" db="EMBL/GenBank/DDBJ databases">
        <title>Another draft genome of Portunus trituberculatus and its Hox gene families provides insights of decapod evolution.</title>
        <authorList>
            <person name="Jeong J.-H."/>
            <person name="Song I."/>
            <person name="Kim S."/>
            <person name="Choi T."/>
            <person name="Kim D."/>
            <person name="Ryu S."/>
            <person name="Kim W."/>
        </authorList>
    </citation>
    <scope>NUCLEOTIDE SEQUENCE [LARGE SCALE GENOMIC DNA]</scope>
    <source>
        <tissue evidence="1">Muscle</tissue>
    </source>
</reference>
<dbReference type="AlphaFoldDB" id="A0A5B7DKX1"/>
<keyword evidence="2" id="KW-1185">Reference proteome</keyword>
<dbReference type="Proteomes" id="UP000324222">
    <property type="component" value="Unassembled WGS sequence"/>
</dbReference>